<evidence type="ECO:0000259" key="6">
    <source>
        <dbReference type="Pfam" id="PF07980"/>
    </source>
</evidence>
<dbReference type="STRING" id="1229726.GRFL_0962"/>
<comment type="subcellular location">
    <subcellularLocation>
        <location evidence="1">Cell outer membrane</location>
    </subcellularLocation>
</comment>
<reference evidence="8 9" key="1">
    <citation type="submission" date="2016-07" db="EMBL/GenBank/DDBJ databases">
        <title>Multi-omics approach to identify versatile polysaccharide utilization systems of a marine flavobacterium Gramella flava.</title>
        <authorList>
            <person name="Tang K."/>
        </authorList>
    </citation>
    <scope>NUCLEOTIDE SEQUENCE [LARGE SCALE GENOMIC DNA]</scope>
    <source>
        <strain evidence="8 9">JLT2011</strain>
    </source>
</reference>
<sequence length="456" mass="50699">MKKYMNKIIYMALAVVLVTAGSCSTDDLEPSLEQSKRSENAILSVGDMEGLIKGAYNRLSSSGYYGRDYLVTNEVRTTNVFSNGNSGRFSTEAALAYLPNSTYIWDNAYGVIAVANILIGTDVSTLEGDQAYGQHIQGQAYAIRALAHFDLLKTYGQQYVGGDLGVPYVKSFKGGNDFPSRDSVDSNIADIMSDLQTAFDLMSSDYFDSSKEFMSKYTAKALESRVALQFGMWTEARDAAKAVIDSGIYSIVPASDYVASFDQDGGANSIFEIAYSGTDNPGSDSMEFIYRGSTYGDIQVLPNVLDLYEEGDVRADILGYEGERLRNIGKYPNRSANVIVIRYEEVVLNYAEALYQIDENDEMALTWLNKIPEARGATPYDDVTVENILQERRRELIFEGLYFWDLMRYGMDIEKVDVLQNISATIPFGDYRLAYPIPLNEIDANSNITQNPNYGS</sequence>
<dbReference type="Proteomes" id="UP000186230">
    <property type="component" value="Chromosome"/>
</dbReference>
<dbReference type="InterPro" id="IPR011990">
    <property type="entry name" value="TPR-like_helical_dom_sf"/>
</dbReference>
<dbReference type="InterPro" id="IPR033985">
    <property type="entry name" value="SusD-like_N"/>
</dbReference>
<name>A0A1L7I254_9FLAO</name>
<keyword evidence="3" id="KW-0732">Signal</keyword>
<dbReference type="KEGG" id="gfl:GRFL_0962"/>
<dbReference type="Gene3D" id="1.25.40.900">
    <property type="match status" value="1"/>
</dbReference>
<keyword evidence="5" id="KW-0998">Cell outer membrane</keyword>
<evidence type="ECO:0000256" key="1">
    <source>
        <dbReference type="ARBA" id="ARBA00004442"/>
    </source>
</evidence>
<organism evidence="8 9">
    <name type="scientific">Christiangramia flava JLT2011</name>
    <dbReference type="NCBI Taxonomy" id="1229726"/>
    <lineage>
        <taxon>Bacteria</taxon>
        <taxon>Pseudomonadati</taxon>
        <taxon>Bacteroidota</taxon>
        <taxon>Flavobacteriia</taxon>
        <taxon>Flavobacteriales</taxon>
        <taxon>Flavobacteriaceae</taxon>
        <taxon>Christiangramia</taxon>
    </lineage>
</organism>
<evidence type="ECO:0000259" key="7">
    <source>
        <dbReference type="Pfam" id="PF14322"/>
    </source>
</evidence>
<keyword evidence="9" id="KW-1185">Reference proteome</keyword>
<dbReference type="Gene3D" id="2.20.20.130">
    <property type="match status" value="1"/>
</dbReference>
<dbReference type="PROSITE" id="PS51257">
    <property type="entry name" value="PROKAR_LIPOPROTEIN"/>
    <property type="match status" value="1"/>
</dbReference>
<evidence type="ECO:0000313" key="9">
    <source>
        <dbReference type="Proteomes" id="UP000186230"/>
    </source>
</evidence>
<dbReference type="Gene3D" id="1.25.40.390">
    <property type="match status" value="1"/>
</dbReference>
<dbReference type="GO" id="GO:0009279">
    <property type="term" value="C:cell outer membrane"/>
    <property type="evidence" value="ECO:0007669"/>
    <property type="project" value="UniProtKB-SubCell"/>
</dbReference>
<dbReference type="OrthoDB" id="630434at2"/>
<proteinExistence type="inferred from homology"/>
<dbReference type="CDD" id="cd08977">
    <property type="entry name" value="SusD"/>
    <property type="match status" value="1"/>
</dbReference>
<gene>
    <name evidence="8" type="ORF">GRFL_0962</name>
</gene>
<evidence type="ECO:0000256" key="4">
    <source>
        <dbReference type="ARBA" id="ARBA00023136"/>
    </source>
</evidence>
<dbReference type="Pfam" id="PF14322">
    <property type="entry name" value="SusD-like_3"/>
    <property type="match status" value="1"/>
</dbReference>
<evidence type="ECO:0000256" key="2">
    <source>
        <dbReference type="ARBA" id="ARBA00006275"/>
    </source>
</evidence>
<protein>
    <submittedName>
        <fullName evidence="8">Putative outer membrane protein, involved in nutrient binding</fullName>
    </submittedName>
</protein>
<feature type="domain" description="SusD-like N-terminal" evidence="7">
    <location>
        <begin position="47"/>
        <end position="228"/>
    </location>
</feature>
<feature type="domain" description="RagB/SusD" evidence="6">
    <location>
        <begin position="333"/>
        <end position="454"/>
    </location>
</feature>
<dbReference type="Pfam" id="PF07980">
    <property type="entry name" value="SusD_RagB"/>
    <property type="match status" value="1"/>
</dbReference>
<evidence type="ECO:0000313" key="8">
    <source>
        <dbReference type="EMBL" id="APU67686.1"/>
    </source>
</evidence>
<dbReference type="EMBL" id="CP016359">
    <property type="protein sequence ID" value="APU67686.1"/>
    <property type="molecule type" value="Genomic_DNA"/>
</dbReference>
<accession>A0A1L7I254</accession>
<comment type="similarity">
    <text evidence="2">Belongs to the SusD family.</text>
</comment>
<evidence type="ECO:0000256" key="3">
    <source>
        <dbReference type="ARBA" id="ARBA00022729"/>
    </source>
</evidence>
<dbReference type="AlphaFoldDB" id="A0A1L7I254"/>
<dbReference type="InterPro" id="IPR012944">
    <property type="entry name" value="SusD_RagB_dom"/>
</dbReference>
<keyword evidence="4" id="KW-0472">Membrane</keyword>
<dbReference type="SUPFAM" id="SSF48452">
    <property type="entry name" value="TPR-like"/>
    <property type="match status" value="1"/>
</dbReference>
<evidence type="ECO:0000256" key="5">
    <source>
        <dbReference type="ARBA" id="ARBA00023237"/>
    </source>
</evidence>